<gene>
    <name evidence="2" type="ORF">KHA90_22440</name>
</gene>
<organism evidence="2 3">
    <name type="scientific">Flavobacterium psychroterrae</name>
    <dbReference type="NCBI Taxonomy" id="2133767"/>
    <lineage>
        <taxon>Bacteria</taxon>
        <taxon>Pseudomonadati</taxon>
        <taxon>Bacteroidota</taxon>
        <taxon>Flavobacteriia</taxon>
        <taxon>Flavobacteriales</taxon>
        <taxon>Flavobacteriaceae</taxon>
        <taxon>Flavobacterium</taxon>
    </lineage>
</organism>
<proteinExistence type="predicted"/>
<evidence type="ECO:0000256" key="1">
    <source>
        <dbReference type="SAM" id="SignalP"/>
    </source>
</evidence>
<dbReference type="Proteomes" id="UP000722625">
    <property type="component" value="Unassembled WGS sequence"/>
</dbReference>
<evidence type="ECO:0000313" key="2">
    <source>
        <dbReference type="EMBL" id="MBS7233780.1"/>
    </source>
</evidence>
<dbReference type="PROSITE" id="PS51257">
    <property type="entry name" value="PROKAR_LIPOPROTEIN"/>
    <property type="match status" value="1"/>
</dbReference>
<keyword evidence="3" id="KW-1185">Reference proteome</keyword>
<name>A0ABS5PII9_9FLAO</name>
<accession>A0ABS5PII9</accession>
<dbReference type="EMBL" id="JAGYVZ010000033">
    <property type="protein sequence ID" value="MBS7233780.1"/>
    <property type="molecule type" value="Genomic_DNA"/>
</dbReference>
<comment type="caution">
    <text evidence="2">The sequence shown here is derived from an EMBL/GenBank/DDBJ whole genome shotgun (WGS) entry which is preliminary data.</text>
</comment>
<keyword evidence="1" id="KW-0732">Signal</keyword>
<evidence type="ECO:0000313" key="3">
    <source>
        <dbReference type="Proteomes" id="UP000722625"/>
    </source>
</evidence>
<sequence>MKKLFFFLLIGSSLISVSCSNDEDSPKASAIVLTSSAPSIDLGKSVTLTAIDDLKQDITSTAVFTANGITLESKVFTPKTAGSYKITAKKDGIVSNEVVVTVNAVATSIVLSSTATTVDLGSAVTLKVLNDLTQDVTSSSTFTANGTSISGATFTATVAGTYKIVAKNGTLTSNEITVTVKEVVAVENSIFTGGKNYAVSNSAIEFIAKAAADGSATATHAVFRLVAYNSTADYSAIKATLPSNTISLTFLVPLSAAGEILAPSSSNIILPKIELLITDSTGAVITSKEEATLTFNSALPSTKNAPFSFKATAKFNKGSNVELNFNGNLNGLY</sequence>
<dbReference type="RefSeq" id="WP_213306955.1">
    <property type="nucleotide sequence ID" value="NZ_JAGYVZ010000033.1"/>
</dbReference>
<feature type="chain" id="PRO_5046778768" evidence="1">
    <location>
        <begin position="19"/>
        <end position="333"/>
    </location>
</feature>
<feature type="signal peptide" evidence="1">
    <location>
        <begin position="1"/>
        <end position="18"/>
    </location>
</feature>
<reference evidence="2 3" key="1">
    <citation type="journal article" date="2018" name="Int. J. Syst. Evol. Microbiol.">
        <title>Flavobacterium chryseum sp. nov. and Flavobacterium psychroterrae sp. nov., novel environmental bacteria isolated from Antarctica.</title>
        <authorList>
            <person name="Kralova S."/>
            <person name="Svec P."/>
            <person name="Busse H.J."/>
            <person name="Stankova E."/>
            <person name="Vaczi P."/>
            <person name="Sedlacek I."/>
        </authorList>
    </citation>
    <scope>NUCLEOTIDE SEQUENCE [LARGE SCALE GENOMIC DNA]</scope>
    <source>
        <strain evidence="2 3">CCM 8827</strain>
    </source>
</reference>
<protein>
    <submittedName>
        <fullName evidence="2">Uncharacterized protein</fullName>
    </submittedName>
</protein>